<dbReference type="EMBL" id="MU005584">
    <property type="protein sequence ID" value="KAF2683335.1"/>
    <property type="molecule type" value="Genomic_DNA"/>
</dbReference>
<dbReference type="OrthoDB" id="3469466at2759"/>
<proteinExistence type="predicted"/>
<protein>
    <submittedName>
        <fullName evidence="1">Uncharacterized protein</fullName>
    </submittedName>
</protein>
<reference evidence="1" key="1">
    <citation type="journal article" date="2020" name="Stud. Mycol.">
        <title>101 Dothideomycetes genomes: a test case for predicting lifestyles and emergence of pathogens.</title>
        <authorList>
            <person name="Haridas S."/>
            <person name="Albert R."/>
            <person name="Binder M."/>
            <person name="Bloem J."/>
            <person name="Labutti K."/>
            <person name="Salamov A."/>
            <person name="Andreopoulos B."/>
            <person name="Baker S."/>
            <person name="Barry K."/>
            <person name="Bills G."/>
            <person name="Bluhm B."/>
            <person name="Cannon C."/>
            <person name="Castanera R."/>
            <person name="Culley D."/>
            <person name="Daum C."/>
            <person name="Ezra D."/>
            <person name="Gonzalez J."/>
            <person name="Henrissat B."/>
            <person name="Kuo A."/>
            <person name="Liang C."/>
            <person name="Lipzen A."/>
            <person name="Lutzoni F."/>
            <person name="Magnuson J."/>
            <person name="Mondo S."/>
            <person name="Nolan M."/>
            <person name="Ohm R."/>
            <person name="Pangilinan J."/>
            <person name="Park H.-J."/>
            <person name="Ramirez L."/>
            <person name="Alfaro M."/>
            <person name="Sun H."/>
            <person name="Tritt A."/>
            <person name="Yoshinaga Y."/>
            <person name="Zwiers L.-H."/>
            <person name="Turgeon B."/>
            <person name="Goodwin S."/>
            <person name="Spatafora J."/>
            <person name="Crous P."/>
            <person name="Grigoriev I."/>
        </authorList>
    </citation>
    <scope>NUCLEOTIDE SEQUENCE</scope>
    <source>
        <strain evidence="1">CBS 122367</strain>
    </source>
</reference>
<dbReference type="Proteomes" id="UP000799291">
    <property type="component" value="Unassembled WGS sequence"/>
</dbReference>
<keyword evidence="2" id="KW-1185">Reference proteome</keyword>
<gene>
    <name evidence="1" type="ORF">K458DRAFT_404899</name>
</gene>
<organism evidence="1 2">
    <name type="scientific">Lentithecium fluviatile CBS 122367</name>
    <dbReference type="NCBI Taxonomy" id="1168545"/>
    <lineage>
        <taxon>Eukaryota</taxon>
        <taxon>Fungi</taxon>
        <taxon>Dikarya</taxon>
        <taxon>Ascomycota</taxon>
        <taxon>Pezizomycotina</taxon>
        <taxon>Dothideomycetes</taxon>
        <taxon>Pleosporomycetidae</taxon>
        <taxon>Pleosporales</taxon>
        <taxon>Massarineae</taxon>
        <taxon>Lentitheciaceae</taxon>
        <taxon>Lentithecium</taxon>
    </lineage>
</organism>
<dbReference type="AlphaFoldDB" id="A0A6G1IZ06"/>
<sequence>MSHSQASTSLPSTSEAEALSASLMDSTFGQAMYNQRIALASTPKEGPVTDVGCPYSSRTHHVHTTSDSNLQRSLHYWNFNIPSFYPSPKRTAPIGMAPRTPPQLHHQLYLCDPVMEDPATFRDCLKSINDDPPNLSDRIARYCVTVDGFRTLSKIPSCLQESREETSRYCCLYVPCKFILADSWDIGTLLIHATAII</sequence>
<accession>A0A6G1IZ06</accession>
<evidence type="ECO:0000313" key="2">
    <source>
        <dbReference type="Proteomes" id="UP000799291"/>
    </source>
</evidence>
<name>A0A6G1IZ06_9PLEO</name>
<evidence type="ECO:0000313" key="1">
    <source>
        <dbReference type="EMBL" id="KAF2683335.1"/>
    </source>
</evidence>